<dbReference type="GO" id="GO:0046872">
    <property type="term" value="F:metal ion binding"/>
    <property type="evidence" value="ECO:0007669"/>
    <property type="project" value="UniProtKB-KW"/>
</dbReference>
<evidence type="ECO:0000256" key="9">
    <source>
        <dbReference type="ARBA" id="ARBA00023211"/>
    </source>
</evidence>
<evidence type="ECO:0000256" key="7">
    <source>
        <dbReference type="ARBA" id="ARBA00022840"/>
    </source>
</evidence>
<keyword evidence="7 10" id="KW-0067">ATP-binding</keyword>
<dbReference type="InterPro" id="IPR004218">
    <property type="entry name" value="GSHS_ATP-bd"/>
</dbReference>
<organism evidence="12 13">
    <name type="scientific">Wohlfahrtiimonas chitiniclastica</name>
    <dbReference type="NCBI Taxonomy" id="400946"/>
    <lineage>
        <taxon>Bacteria</taxon>
        <taxon>Pseudomonadati</taxon>
        <taxon>Pseudomonadota</taxon>
        <taxon>Gammaproteobacteria</taxon>
        <taxon>Cardiobacteriales</taxon>
        <taxon>Ignatzschineriaceae</taxon>
        <taxon>Wohlfahrtiimonas</taxon>
    </lineage>
</organism>
<evidence type="ECO:0000256" key="10">
    <source>
        <dbReference type="HAMAP-Rule" id="MF_00162"/>
    </source>
</evidence>
<comment type="catalytic activity">
    <reaction evidence="10">
        <text>gamma-L-glutamyl-L-cysteine + glycine + ATP = glutathione + ADP + phosphate + H(+)</text>
        <dbReference type="Rhea" id="RHEA:13557"/>
        <dbReference type="ChEBI" id="CHEBI:15378"/>
        <dbReference type="ChEBI" id="CHEBI:30616"/>
        <dbReference type="ChEBI" id="CHEBI:43474"/>
        <dbReference type="ChEBI" id="CHEBI:57305"/>
        <dbReference type="ChEBI" id="CHEBI:57925"/>
        <dbReference type="ChEBI" id="CHEBI:58173"/>
        <dbReference type="ChEBI" id="CHEBI:456216"/>
        <dbReference type="EC" id="6.3.2.3"/>
    </reaction>
</comment>
<keyword evidence="5" id="KW-0479">Metal-binding</keyword>
<evidence type="ECO:0000256" key="8">
    <source>
        <dbReference type="ARBA" id="ARBA00022842"/>
    </source>
</evidence>
<dbReference type="Proteomes" id="UP000680020">
    <property type="component" value="Unassembled WGS sequence"/>
</dbReference>
<keyword evidence="6 10" id="KW-0547">Nucleotide-binding</keyword>
<evidence type="ECO:0000313" key="13">
    <source>
        <dbReference type="Proteomes" id="UP000680020"/>
    </source>
</evidence>
<dbReference type="GO" id="GO:0005524">
    <property type="term" value="F:ATP binding"/>
    <property type="evidence" value="ECO:0007669"/>
    <property type="project" value="UniProtKB-UniRule"/>
</dbReference>
<comment type="caution">
    <text evidence="12">The sequence shown here is derived from an EMBL/GenBank/DDBJ whole genome shotgun (WGS) entry which is preliminary data.</text>
</comment>
<reference evidence="12" key="1">
    <citation type="submission" date="2021-03" db="EMBL/GenBank/DDBJ databases">
        <title>Identification and antibiotic profiling of Wohlfahrtiimonas chitiniclastica, an underestimated human pathogen.</title>
        <authorList>
            <person name="Kopf A."/>
            <person name="Bunk B."/>
            <person name="Coldewey S."/>
            <person name="Gunzer F."/>
            <person name="Riedel T."/>
            <person name="Schroettner P."/>
        </authorList>
    </citation>
    <scope>NUCLEOTIDE SEQUENCE</scope>
    <source>
        <strain evidence="12">DSM 100917</strain>
    </source>
</reference>
<dbReference type="Pfam" id="PF02951">
    <property type="entry name" value="GSH-S_N"/>
    <property type="match status" value="1"/>
</dbReference>
<name>A0AB35C2F8_9GAMM</name>
<dbReference type="PANTHER" id="PTHR21621">
    <property type="entry name" value="RIBOSOMAL PROTEIN S6 MODIFICATION PROTEIN"/>
    <property type="match status" value="1"/>
</dbReference>
<accession>A0AB35C2F8</accession>
<evidence type="ECO:0000256" key="4">
    <source>
        <dbReference type="ARBA" id="ARBA00022684"/>
    </source>
</evidence>
<dbReference type="Gene3D" id="3.30.470.20">
    <property type="entry name" value="ATP-grasp fold, B domain"/>
    <property type="match status" value="1"/>
</dbReference>
<dbReference type="Gene3D" id="3.40.50.20">
    <property type="match status" value="1"/>
</dbReference>
<evidence type="ECO:0000313" key="12">
    <source>
        <dbReference type="EMBL" id="MBS7824643.1"/>
    </source>
</evidence>
<dbReference type="Pfam" id="PF02955">
    <property type="entry name" value="GSH-S_ATP"/>
    <property type="match status" value="1"/>
</dbReference>
<dbReference type="PANTHER" id="PTHR21621:SF4">
    <property type="entry name" value="GLUTATHIONE SYNTHETASE"/>
    <property type="match status" value="1"/>
</dbReference>
<keyword evidence="4 10" id="KW-0317">Glutathione biosynthesis</keyword>
<feature type="domain" description="ATP-grasp" evidence="11">
    <location>
        <begin position="126"/>
        <end position="312"/>
    </location>
</feature>
<dbReference type="InterPro" id="IPR004215">
    <property type="entry name" value="GSHS_N"/>
</dbReference>
<dbReference type="EC" id="6.3.2.3" evidence="10"/>
<dbReference type="RefSeq" id="WP_094491636.1">
    <property type="nucleotide sequence ID" value="NZ_JAGIBR010000003.1"/>
</dbReference>
<dbReference type="Gene3D" id="3.30.1490.20">
    <property type="entry name" value="ATP-grasp fold, A domain"/>
    <property type="match status" value="1"/>
</dbReference>
<dbReference type="PROSITE" id="PS50975">
    <property type="entry name" value="ATP_GRASP"/>
    <property type="match status" value="1"/>
</dbReference>
<comment type="similarity">
    <text evidence="10">Belongs to the prokaryotic GSH synthase family.</text>
</comment>
<evidence type="ECO:0000256" key="1">
    <source>
        <dbReference type="ARBA" id="ARBA00001936"/>
    </source>
</evidence>
<dbReference type="InterPro" id="IPR011761">
    <property type="entry name" value="ATP-grasp"/>
</dbReference>
<dbReference type="GO" id="GO:0005737">
    <property type="term" value="C:cytoplasm"/>
    <property type="evidence" value="ECO:0007669"/>
    <property type="project" value="TreeGrafter"/>
</dbReference>
<dbReference type="SUPFAM" id="SSF56059">
    <property type="entry name" value="Glutathione synthetase ATP-binding domain-like"/>
    <property type="match status" value="1"/>
</dbReference>
<evidence type="ECO:0000256" key="6">
    <source>
        <dbReference type="ARBA" id="ARBA00022741"/>
    </source>
</evidence>
<dbReference type="GO" id="GO:0004363">
    <property type="term" value="F:glutathione synthase activity"/>
    <property type="evidence" value="ECO:0007669"/>
    <property type="project" value="UniProtKB-UniRule"/>
</dbReference>
<proteinExistence type="inferred from homology"/>
<protein>
    <recommendedName>
        <fullName evidence="10">Glutathione synthetase</fullName>
        <ecNumber evidence="10">6.3.2.3</ecNumber>
    </recommendedName>
    <alternativeName>
        <fullName evidence="10">GSH synthetase</fullName>
        <shortName evidence="10">GSH-S</shortName>
        <shortName evidence="10">GSHase</shortName>
    </alternativeName>
    <alternativeName>
        <fullName evidence="10">Glutathione synthase</fullName>
    </alternativeName>
</protein>
<dbReference type="InterPro" id="IPR013815">
    <property type="entry name" value="ATP_grasp_subdomain_1"/>
</dbReference>
<dbReference type="FunFam" id="3.30.1490.20:FF:000009">
    <property type="entry name" value="Glutathione synthetase"/>
    <property type="match status" value="1"/>
</dbReference>
<evidence type="ECO:0000256" key="2">
    <source>
        <dbReference type="ARBA" id="ARBA00001946"/>
    </source>
</evidence>
<dbReference type="HAMAP" id="MF_00162">
    <property type="entry name" value="GSH_S"/>
    <property type="match status" value="1"/>
</dbReference>
<comment type="cofactor">
    <cofactor evidence="1">
        <name>Mn(2+)</name>
        <dbReference type="ChEBI" id="CHEBI:29035"/>
    </cofactor>
</comment>
<keyword evidence="3 10" id="KW-0436">Ligase</keyword>
<keyword evidence="9" id="KW-0464">Manganese</keyword>
<sequence>MSLPRIFFVMDPLHTLNIHKDSTLSMMMAAQDLVDECFYVNPAHIFIDEGVVKSTVQAVTIDLTEHDWYQLKEAEIVTFSDQDIIVQRKDPPFDMHYIYVTYLLELAQKQGALVCNDPRSLRDCNEKLFTAWFADVCPITLVTSQYHLLKAFIEKHEDTIIKPLDGMGGTAIFRIQKDDPNLNVILETLTAQQTTTVMMQKYLPAIKNGDKRILIIDGEPVPYAMVRIPPKGETRANLAVGGTAVVEALTERDFELCARLAPELKKRGLTFVGLDVIGGYLTEINVTSPTGIRQIENATGIPVGRDLMTVLIDQWKAQRHVS</sequence>
<dbReference type="AlphaFoldDB" id="A0AB35C2F8"/>
<dbReference type="NCBIfam" id="NF003573">
    <property type="entry name" value="PRK05246.1"/>
    <property type="match status" value="1"/>
</dbReference>
<keyword evidence="8" id="KW-0460">Magnesium</keyword>
<evidence type="ECO:0000256" key="5">
    <source>
        <dbReference type="ARBA" id="ARBA00022723"/>
    </source>
</evidence>
<gene>
    <name evidence="10 12" type="primary">gshB</name>
    <name evidence="12" type="ORF">J7561_05420</name>
</gene>
<comment type="pathway">
    <text evidence="10">Sulfur metabolism; glutathione biosynthesis; glutathione from L-cysteine and L-glutamate: step 2/2.</text>
</comment>
<evidence type="ECO:0000256" key="3">
    <source>
        <dbReference type="ARBA" id="ARBA00022598"/>
    </source>
</evidence>
<dbReference type="NCBIfam" id="TIGR01380">
    <property type="entry name" value="glut_syn"/>
    <property type="match status" value="1"/>
</dbReference>
<evidence type="ECO:0000259" key="11">
    <source>
        <dbReference type="PROSITE" id="PS50975"/>
    </source>
</evidence>
<dbReference type="EMBL" id="JAGIBU010000003">
    <property type="protein sequence ID" value="MBS7824643.1"/>
    <property type="molecule type" value="Genomic_DNA"/>
</dbReference>
<dbReference type="InterPro" id="IPR016185">
    <property type="entry name" value="PreATP-grasp_dom_sf"/>
</dbReference>
<dbReference type="SUPFAM" id="SSF52440">
    <property type="entry name" value="PreATP-grasp domain"/>
    <property type="match status" value="1"/>
</dbReference>
<comment type="cofactor">
    <cofactor evidence="2">
        <name>Mg(2+)</name>
        <dbReference type="ChEBI" id="CHEBI:18420"/>
    </cofactor>
</comment>
<dbReference type="InterPro" id="IPR006284">
    <property type="entry name" value="Glut_synth_pro"/>
</dbReference>